<proteinExistence type="predicted"/>
<dbReference type="AlphaFoldDB" id="A0AAD1WKK1"/>
<name>A0AAD1WKK1_PELCU</name>
<sequence length="119" mass="13287">MAAPIPTKPSPLLGAPNPYRGEEKHMGAMFTRVAPSQRETYHILDKQSQIAFNSLSYRNRDTSVFLHTSSQFTMQDVKRGSVSMLLGSLQDSVTFINVYLPAHNQLSTLEEAAKKTNDM</sequence>
<gene>
    <name evidence="2" type="ORF">PECUL_23A007639</name>
</gene>
<keyword evidence="3" id="KW-1185">Reference proteome</keyword>
<feature type="region of interest" description="Disordered" evidence="1">
    <location>
        <begin position="1"/>
        <end position="21"/>
    </location>
</feature>
<evidence type="ECO:0000256" key="1">
    <source>
        <dbReference type="SAM" id="MobiDB-lite"/>
    </source>
</evidence>
<dbReference type="Proteomes" id="UP001295444">
    <property type="component" value="Chromosome 08"/>
</dbReference>
<evidence type="ECO:0000313" key="2">
    <source>
        <dbReference type="EMBL" id="CAH2311566.1"/>
    </source>
</evidence>
<protein>
    <submittedName>
        <fullName evidence="2">Uncharacterized protein</fullName>
    </submittedName>
</protein>
<reference evidence="2" key="1">
    <citation type="submission" date="2022-03" db="EMBL/GenBank/DDBJ databases">
        <authorList>
            <person name="Alioto T."/>
            <person name="Alioto T."/>
            <person name="Gomez Garrido J."/>
        </authorList>
    </citation>
    <scope>NUCLEOTIDE SEQUENCE</scope>
</reference>
<evidence type="ECO:0000313" key="3">
    <source>
        <dbReference type="Proteomes" id="UP001295444"/>
    </source>
</evidence>
<dbReference type="EMBL" id="OW240919">
    <property type="protein sequence ID" value="CAH2311566.1"/>
    <property type="molecule type" value="Genomic_DNA"/>
</dbReference>
<accession>A0AAD1WKK1</accession>
<organism evidence="2 3">
    <name type="scientific">Pelobates cultripes</name>
    <name type="common">Western spadefoot toad</name>
    <dbReference type="NCBI Taxonomy" id="61616"/>
    <lineage>
        <taxon>Eukaryota</taxon>
        <taxon>Metazoa</taxon>
        <taxon>Chordata</taxon>
        <taxon>Craniata</taxon>
        <taxon>Vertebrata</taxon>
        <taxon>Euteleostomi</taxon>
        <taxon>Amphibia</taxon>
        <taxon>Batrachia</taxon>
        <taxon>Anura</taxon>
        <taxon>Pelobatoidea</taxon>
        <taxon>Pelobatidae</taxon>
        <taxon>Pelobates</taxon>
    </lineage>
</organism>